<evidence type="ECO:0000313" key="6">
    <source>
        <dbReference type="EMBL" id="EEX69020.1"/>
    </source>
</evidence>
<dbReference type="GO" id="GO:0005737">
    <property type="term" value="C:cytoplasm"/>
    <property type="evidence" value="ECO:0007669"/>
    <property type="project" value="UniProtKB-SubCell"/>
</dbReference>
<comment type="caution">
    <text evidence="6">The sequence shown here is derived from an EMBL/GenBank/DDBJ whole genome shotgun (WGS) entry which is preliminary data.</text>
</comment>
<dbReference type="EMBL" id="ABWK02000012">
    <property type="protein sequence ID" value="EEX69020.1"/>
    <property type="molecule type" value="Genomic_DNA"/>
</dbReference>
<dbReference type="Gene3D" id="1.10.3910.10">
    <property type="entry name" value="SP0561-like"/>
    <property type="match status" value="1"/>
</dbReference>
<keyword evidence="7" id="KW-1185">Reference proteome</keyword>
<accession>C9KLK6</accession>
<dbReference type="InterPro" id="IPR019903">
    <property type="entry name" value="RIC_family"/>
</dbReference>
<evidence type="ECO:0000256" key="4">
    <source>
        <dbReference type="ARBA" id="ARBA00023004"/>
    </source>
</evidence>
<evidence type="ECO:0000313" key="7">
    <source>
        <dbReference type="Proteomes" id="UP000003671"/>
    </source>
</evidence>
<protein>
    <submittedName>
        <fullName evidence="6">Iron-sulfur cluster repair di-iron protein</fullName>
    </submittedName>
</protein>
<dbReference type="InterPro" id="IPR038062">
    <property type="entry name" value="ScdA-like_N_sf"/>
</dbReference>
<proteinExistence type="predicted"/>
<dbReference type="Proteomes" id="UP000003671">
    <property type="component" value="Unassembled WGS sequence"/>
</dbReference>
<evidence type="ECO:0000259" key="5">
    <source>
        <dbReference type="Pfam" id="PF01814"/>
    </source>
</evidence>
<dbReference type="PATRIC" id="fig|500635.8.peg.466"/>
<dbReference type="STRING" id="500635.MITSMUL_04090"/>
<dbReference type="GO" id="GO:0046872">
    <property type="term" value="F:metal ion binding"/>
    <property type="evidence" value="ECO:0007669"/>
    <property type="project" value="UniProtKB-KW"/>
</dbReference>
<organism evidence="6 7">
    <name type="scientific">Mitsuokella multacida DSM 20544</name>
    <dbReference type="NCBI Taxonomy" id="500635"/>
    <lineage>
        <taxon>Bacteria</taxon>
        <taxon>Bacillati</taxon>
        <taxon>Bacillota</taxon>
        <taxon>Negativicutes</taxon>
        <taxon>Selenomonadales</taxon>
        <taxon>Selenomonadaceae</taxon>
        <taxon>Mitsuokella</taxon>
    </lineage>
</organism>
<evidence type="ECO:0000256" key="1">
    <source>
        <dbReference type="ARBA" id="ARBA00004496"/>
    </source>
</evidence>
<keyword evidence="4" id="KW-0408">Iron</keyword>
<dbReference type="Gene3D" id="1.20.120.520">
    <property type="entry name" value="nmb1532 protein domain like"/>
    <property type="match status" value="1"/>
</dbReference>
<dbReference type="InterPro" id="IPR012312">
    <property type="entry name" value="Hemerythrin-like"/>
</dbReference>
<keyword evidence="3" id="KW-0479">Metal-binding</keyword>
<evidence type="ECO:0000256" key="2">
    <source>
        <dbReference type="ARBA" id="ARBA00022490"/>
    </source>
</evidence>
<dbReference type="PANTHER" id="PTHR36438">
    <property type="entry name" value="IRON-SULFUR CLUSTER REPAIR PROTEIN YTFE"/>
    <property type="match status" value="1"/>
</dbReference>
<comment type="subcellular location">
    <subcellularLocation>
        <location evidence="1">Cytoplasm</location>
    </subcellularLocation>
</comment>
<keyword evidence="2" id="KW-0963">Cytoplasm</keyword>
<dbReference type="Pfam" id="PF01814">
    <property type="entry name" value="Hemerythrin"/>
    <property type="match status" value="1"/>
</dbReference>
<evidence type="ECO:0000256" key="3">
    <source>
        <dbReference type="ARBA" id="ARBA00022723"/>
    </source>
</evidence>
<dbReference type="Pfam" id="PF04405">
    <property type="entry name" value="ScdA_N"/>
    <property type="match status" value="1"/>
</dbReference>
<dbReference type="eggNOG" id="COG2846">
    <property type="taxonomic scope" value="Bacteria"/>
</dbReference>
<dbReference type="AlphaFoldDB" id="C9KLK6"/>
<dbReference type="HOGENOM" id="CLU_076075_0_0_9"/>
<name>C9KLK6_9FIRM</name>
<gene>
    <name evidence="6" type="ORF">MITSMUL_04090</name>
</gene>
<dbReference type="PANTHER" id="PTHR36438:SF1">
    <property type="entry name" value="IRON-SULFUR CLUSTER REPAIR PROTEIN YTFE"/>
    <property type="match status" value="1"/>
</dbReference>
<feature type="domain" description="Hemerythrin-like" evidence="5">
    <location>
        <begin position="134"/>
        <end position="270"/>
    </location>
</feature>
<reference evidence="6" key="1">
    <citation type="submission" date="2009-09" db="EMBL/GenBank/DDBJ databases">
        <authorList>
            <person name="Weinstock G."/>
            <person name="Sodergren E."/>
            <person name="Clifton S."/>
            <person name="Fulton L."/>
            <person name="Fulton B."/>
            <person name="Courtney L."/>
            <person name="Fronick C."/>
            <person name="Harrison M."/>
            <person name="Strong C."/>
            <person name="Farmer C."/>
            <person name="Delahaunty K."/>
            <person name="Markovic C."/>
            <person name="Hall O."/>
            <person name="Minx P."/>
            <person name="Tomlinson C."/>
            <person name="Mitreva M."/>
            <person name="Nelson J."/>
            <person name="Hou S."/>
            <person name="Wollam A."/>
            <person name="Pepin K.H."/>
            <person name="Johnson M."/>
            <person name="Bhonagiri V."/>
            <person name="Nash W.E."/>
            <person name="Warren W."/>
            <person name="Chinwalla A."/>
            <person name="Mardis E.R."/>
            <person name="Wilson R.K."/>
        </authorList>
    </citation>
    <scope>NUCLEOTIDE SEQUENCE [LARGE SCALE GENOMIC DNA]</scope>
    <source>
        <strain evidence="6">DSM 20544</strain>
    </source>
</reference>
<dbReference type="SUPFAM" id="SSF140683">
    <property type="entry name" value="SP0561-like"/>
    <property type="match status" value="1"/>
</dbReference>
<sequence length="275" mass="31538">MLQKKVPFSPYTEDVPRTENKNQMGLIEKHTREQRHSEEKGAITMITKDMTLADVVKAHPNTIGFLNNLHLDYCCGGHDAISIAVREKGLDVEKFLADLNAVAARPTKSKDVHADIESFKDLTVLEMLDDLEATHHVTDRQLMAETEQLLNKILIVHYPHHGEMLTRLHHLYAGLKAELEEHFAKEEQLVFPLMRQHPHPDEKTLALVQELENEHTGAGDIIKEIQELTDNFTPPADACPTFRRTYTVMEELFDDVFIHIFKENSIAFPEYAEQQ</sequence>